<dbReference type="AlphaFoldDB" id="A0A2I2F455"/>
<keyword evidence="2" id="KW-1185">Reference proteome</keyword>
<reference evidence="1 2" key="1">
    <citation type="submission" date="2017-12" db="EMBL/GenBank/DDBJ databases">
        <authorList>
            <consortium name="DOE Joint Genome Institute"/>
            <person name="Haridas S."/>
            <person name="Kjaerbolling I."/>
            <person name="Vesth T.C."/>
            <person name="Frisvad J.C."/>
            <person name="Nybo J.L."/>
            <person name="Theobald S."/>
            <person name="Kuo A."/>
            <person name="Bowyer P."/>
            <person name="Matsuda Y."/>
            <person name="Mondo S."/>
            <person name="Lyhne E.K."/>
            <person name="Kogle M.E."/>
            <person name="Clum A."/>
            <person name="Lipzen A."/>
            <person name="Salamov A."/>
            <person name="Ngan C.Y."/>
            <person name="Daum C."/>
            <person name="Chiniquy J."/>
            <person name="Barry K."/>
            <person name="LaButti K."/>
            <person name="Simmons B.A."/>
            <person name="Magnuson J.K."/>
            <person name="Mortensen U.H."/>
            <person name="Larsen T.O."/>
            <person name="Grigoriev I.V."/>
            <person name="Baker S.E."/>
            <person name="Andersen M.R."/>
            <person name="Nordberg H.P."/>
            <person name="Cantor M.N."/>
            <person name="Hua S.X."/>
        </authorList>
    </citation>
    <scope>NUCLEOTIDE SEQUENCE [LARGE SCALE GENOMIC DNA]</scope>
    <source>
        <strain evidence="1 2">CBS 102.13</strain>
    </source>
</reference>
<protein>
    <submittedName>
        <fullName evidence="1">Uncharacterized protein</fullName>
    </submittedName>
</protein>
<evidence type="ECO:0000313" key="1">
    <source>
        <dbReference type="EMBL" id="PLB35414.1"/>
    </source>
</evidence>
<proteinExistence type="predicted"/>
<gene>
    <name evidence="1" type="ORF">BDW47DRAFT_110552</name>
</gene>
<organism evidence="1 2">
    <name type="scientific">Aspergillus candidus</name>
    <dbReference type="NCBI Taxonomy" id="41067"/>
    <lineage>
        <taxon>Eukaryota</taxon>
        <taxon>Fungi</taxon>
        <taxon>Dikarya</taxon>
        <taxon>Ascomycota</taxon>
        <taxon>Pezizomycotina</taxon>
        <taxon>Eurotiomycetes</taxon>
        <taxon>Eurotiomycetidae</taxon>
        <taxon>Eurotiales</taxon>
        <taxon>Aspergillaceae</taxon>
        <taxon>Aspergillus</taxon>
        <taxon>Aspergillus subgen. Circumdati</taxon>
    </lineage>
</organism>
<evidence type="ECO:0000313" key="2">
    <source>
        <dbReference type="Proteomes" id="UP000234585"/>
    </source>
</evidence>
<sequence length="156" mass="17046">MICRGLETSEVRASYRKICEVALMPLLLLPYWFSPLTEKPVLPPVHLFLVWLNRGVFQHLHPTPVSGRYAPLTLDPNIGRQPCPGSGSQGPSVSPAMIVSVFSVQVTLSNLLPPVGLRFDLSMPNHSCLGGLTDDGRDPCPVADPVECYLLSLNSR</sequence>
<dbReference type="EMBL" id="KZ559163">
    <property type="protein sequence ID" value="PLB35414.1"/>
    <property type="molecule type" value="Genomic_DNA"/>
</dbReference>
<dbReference type="RefSeq" id="XP_024669426.1">
    <property type="nucleotide sequence ID" value="XM_024813754.1"/>
</dbReference>
<accession>A0A2I2F455</accession>
<dbReference type="GeneID" id="36520914"/>
<name>A0A2I2F455_ASPCN</name>
<dbReference type="Proteomes" id="UP000234585">
    <property type="component" value="Unassembled WGS sequence"/>
</dbReference>